<keyword evidence="4" id="KW-1185">Reference proteome</keyword>
<dbReference type="EMBL" id="ML978745">
    <property type="protein sequence ID" value="KAF2084163.1"/>
    <property type="molecule type" value="Genomic_DNA"/>
</dbReference>
<dbReference type="InterPro" id="IPR056632">
    <property type="entry name" value="DUF7730"/>
</dbReference>
<gene>
    <name evidence="3" type="ORF">K490DRAFT_49813</name>
</gene>
<feature type="domain" description="DUF7730" evidence="2">
    <location>
        <begin position="22"/>
        <end position="223"/>
    </location>
</feature>
<reference evidence="3" key="1">
    <citation type="journal article" date="2020" name="Stud. Mycol.">
        <title>101 Dothideomycetes genomes: a test case for predicting lifestyles and emergence of pathogens.</title>
        <authorList>
            <person name="Haridas S."/>
            <person name="Albert R."/>
            <person name="Binder M."/>
            <person name="Bloem J."/>
            <person name="Labutti K."/>
            <person name="Salamov A."/>
            <person name="Andreopoulos B."/>
            <person name="Baker S."/>
            <person name="Barry K."/>
            <person name="Bills G."/>
            <person name="Bluhm B."/>
            <person name="Cannon C."/>
            <person name="Castanera R."/>
            <person name="Culley D."/>
            <person name="Daum C."/>
            <person name="Ezra D."/>
            <person name="Gonzalez J."/>
            <person name="Henrissat B."/>
            <person name="Kuo A."/>
            <person name="Liang C."/>
            <person name="Lipzen A."/>
            <person name="Lutzoni F."/>
            <person name="Magnuson J."/>
            <person name="Mondo S."/>
            <person name="Nolan M."/>
            <person name="Ohm R."/>
            <person name="Pangilinan J."/>
            <person name="Park H.-J."/>
            <person name="Ramirez L."/>
            <person name="Alfaro M."/>
            <person name="Sun H."/>
            <person name="Tritt A."/>
            <person name="Yoshinaga Y."/>
            <person name="Zwiers L.-H."/>
            <person name="Turgeon B."/>
            <person name="Goodwin S."/>
            <person name="Spatafora J."/>
            <person name="Crous P."/>
            <person name="Grigoriev I."/>
        </authorList>
    </citation>
    <scope>NUCLEOTIDE SEQUENCE</scope>
    <source>
        <strain evidence="3">CBS 121410</strain>
    </source>
</reference>
<evidence type="ECO:0000313" key="3">
    <source>
        <dbReference type="EMBL" id="KAF2084163.1"/>
    </source>
</evidence>
<dbReference type="AlphaFoldDB" id="A0A9P4LWM3"/>
<feature type="compositionally biased region" description="Low complexity" evidence="1">
    <location>
        <begin position="72"/>
        <end position="84"/>
    </location>
</feature>
<dbReference type="OrthoDB" id="4757095at2759"/>
<dbReference type="Proteomes" id="UP000799776">
    <property type="component" value="Unassembled WGS sequence"/>
</dbReference>
<accession>A0A9P4LWM3</accession>
<comment type="caution">
    <text evidence="3">The sequence shown here is derived from an EMBL/GenBank/DDBJ whole genome shotgun (WGS) entry which is preliminary data.</text>
</comment>
<evidence type="ECO:0000259" key="2">
    <source>
        <dbReference type="Pfam" id="PF24864"/>
    </source>
</evidence>
<organism evidence="3 4">
    <name type="scientific">Saccharata proteae CBS 121410</name>
    <dbReference type="NCBI Taxonomy" id="1314787"/>
    <lineage>
        <taxon>Eukaryota</taxon>
        <taxon>Fungi</taxon>
        <taxon>Dikarya</taxon>
        <taxon>Ascomycota</taxon>
        <taxon>Pezizomycotina</taxon>
        <taxon>Dothideomycetes</taxon>
        <taxon>Dothideomycetes incertae sedis</taxon>
        <taxon>Botryosphaeriales</taxon>
        <taxon>Saccharataceae</taxon>
        <taxon>Saccharata</taxon>
    </lineage>
</organism>
<feature type="compositionally biased region" description="Basic residues" evidence="1">
    <location>
        <begin position="94"/>
        <end position="107"/>
    </location>
</feature>
<feature type="region of interest" description="Disordered" evidence="1">
    <location>
        <begin position="65"/>
        <end position="84"/>
    </location>
</feature>
<feature type="region of interest" description="Disordered" evidence="1">
    <location>
        <begin position="92"/>
        <end position="118"/>
    </location>
</feature>
<proteinExistence type="predicted"/>
<evidence type="ECO:0000256" key="1">
    <source>
        <dbReference type="SAM" id="MobiDB-lite"/>
    </source>
</evidence>
<dbReference type="Pfam" id="PF24864">
    <property type="entry name" value="DUF7730"/>
    <property type="match status" value="1"/>
</dbReference>
<evidence type="ECO:0000313" key="4">
    <source>
        <dbReference type="Proteomes" id="UP000799776"/>
    </source>
</evidence>
<dbReference type="PANTHER" id="PTHR38790">
    <property type="entry name" value="2EXR DOMAIN-CONTAINING PROTEIN-RELATED"/>
    <property type="match status" value="1"/>
</dbReference>
<dbReference type="PANTHER" id="PTHR38790:SF8">
    <property type="entry name" value="F-BOX DOMAIN-CONTAINING PROTEIN"/>
    <property type="match status" value="1"/>
</dbReference>
<sequence>MAKKLNADTPTARKNKKPRIGFLDLPAEIRNQIYGYYFDESIHIDMSPGRTHIPMPVPPTKPIRPGAPNPPAAVTGPAPTTQQTNRTLNVVPAPKKRQSKPKTRRINVNHPLGRHNVDKDSTKWSSSYGSLVLTCKLINYEITPLFYATPVFIFSSMNRLHKFLLTVPPKSLACIRGVHFAAGSYAEPFLMADRQWKAKHDEQMEMVVKKAAKLLPNLERLSIRHCTSGYAPLGLNESWAQMWSAFKPKEGAKVAFTLESDMLRDCRSWNWQTVDSIWELHRLFNEAMKKILLGCSMEDAAIGWREGVAAVTAVDLTFANNPNIRL</sequence>
<name>A0A9P4LWM3_9PEZI</name>
<protein>
    <recommendedName>
        <fullName evidence="2">DUF7730 domain-containing protein</fullName>
    </recommendedName>
</protein>